<dbReference type="InterPro" id="IPR015943">
    <property type="entry name" value="WD40/YVTN_repeat-like_dom_sf"/>
</dbReference>
<feature type="region of interest" description="Disordered" evidence="10">
    <location>
        <begin position="42"/>
        <end position="62"/>
    </location>
</feature>
<evidence type="ECO:0000256" key="1">
    <source>
        <dbReference type="ARBA" id="ARBA00004604"/>
    </source>
</evidence>
<comment type="caution">
    <text evidence="11">The sequence shown here is derived from an EMBL/GenBank/DDBJ whole genome shotgun (WGS) entry which is preliminary data.</text>
</comment>
<dbReference type="PANTHER" id="PTHR18359">
    <property type="entry name" value="WD-REPEAT PROTEIN-RELATED"/>
    <property type="match status" value="1"/>
</dbReference>
<evidence type="ECO:0000256" key="7">
    <source>
        <dbReference type="ARBA" id="ARBA00025767"/>
    </source>
</evidence>
<evidence type="ECO:0000256" key="9">
    <source>
        <dbReference type="PROSITE-ProRule" id="PRU00221"/>
    </source>
</evidence>
<feature type="repeat" description="WD" evidence="9">
    <location>
        <begin position="388"/>
        <end position="420"/>
    </location>
</feature>
<evidence type="ECO:0000256" key="5">
    <source>
        <dbReference type="ARBA" id="ARBA00022737"/>
    </source>
</evidence>
<name>A0AAV1V314_9STRA</name>
<protein>
    <recommendedName>
        <fullName evidence="8">U3 small nucleolar RNA-associated protein 18 homolog</fullName>
    </recommendedName>
</protein>
<dbReference type="EMBL" id="CAKLBY020000259">
    <property type="protein sequence ID" value="CAK7940991.1"/>
    <property type="molecule type" value="Genomic_DNA"/>
</dbReference>
<dbReference type="PROSITE" id="PS50082">
    <property type="entry name" value="WD_REPEATS_2"/>
    <property type="match status" value="2"/>
</dbReference>
<dbReference type="PANTHER" id="PTHR18359:SF0">
    <property type="entry name" value="U3 SMALL NUCLEOLAR RNA-ASSOCIATED PROTEIN 18 HOMOLOG"/>
    <property type="match status" value="1"/>
</dbReference>
<evidence type="ECO:0000256" key="4">
    <source>
        <dbReference type="ARBA" id="ARBA00022574"/>
    </source>
</evidence>
<accession>A0AAV1V314</accession>
<sequence length="552" mass="60978">MEKEQKRGSARLDNVRGRACVLRCTFENERLRQGRAKCREIESKKREKKRRRPTQSGDDCMGVSDLAVIGHETQAGGANAVAIDKHSARMGKRAPVMPVSEAEKLLVSDVFQTTNASSETKHNRKKQRPSPLSGPKLQAAWVDEDDEHVQVNLETQPQLRKHRKTDRDTVVSGKELQSRLKTFHQSGHGTALWADPKNFVGDQLVDGNDSDNEDEADLVRSTGKMLYSSNEAVPQGELEVVRMKDANQHAPSNAVVQSMQFHPNGQLMLTAGLDKTLRLFQVDGSKNAKVESVFVKDLPMMDAKFTLGGQRAVLTGPRQYFFSYDIEAGKITKILGLYGRKEKKRDTFVVSDDGETIVFVGSNGYMDVVSAKSYESIGTLKMNGGAQSAAFCENDRYLLSTGSDGQVYKWDMRTRRCVFVHDDEGSLGNHALAAGGKYYAAGSKSGVVNIYDNAGPTAMPKPRKALMHLTTQVDCLQFNASSEILAMASTSTKNSLKLVHMPSLTVFANWPTAHTPLHYVSAMDFSPNSGYFAVGNARGRVLLYRLTHYKST</sequence>
<feature type="repeat" description="WD" evidence="9">
    <location>
        <begin position="256"/>
        <end position="290"/>
    </location>
</feature>
<dbReference type="FunFam" id="2.130.10.10:FF:000121">
    <property type="entry name" value="U3 small nucleolar RNA-associated protein 18 homolog"/>
    <property type="match status" value="1"/>
</dbReference>
<dbReference type="AlphaFoldDB" id="A0AAV1V314"/>
<dbReference type="GO" id="GO:0032040">
    <property type="term" value="C:small-subunit processome"/>
    <property type="evidence" value="ECO:0007669"/>
    <property type="project" value="TreeGrafter"/>
</dbReference>
<dbReference type="Pfam" id="PF00400">
    <property type="entry name" value="WD40"/>
    <property type="match status" value="2"/>
</dbReference>
<dbReference type="GO" id="GO:0006364">
    <property type="term" value="P:rRNA processing"/>
    <property type="evidence" value="ECO:0007669"/>
    <property type="project" value="UniProtKB-KW"/>
</dbReference>
<evidence type="ECO:0000256" key="8">
    <source>
        <dbReference type="ARBA" id="ARBA00074442"/>
    </source>
</evidence>
<dbReference type="InterPro" id="IPR036322">
    <property type="entry name" value="WD40_repeat_dom_sf"/>
</dbReference>
<dbReference type="InterPro" id="IPR001680">
    <property type="entry name" value="WD40_rpt"/>
</dbReference>
<dbReference type="InterPro" id="IPR045161">
    <property type="entry name" value="Utp18"/>
</dbReference>
<keyword evidence="6" id="KW-0539">Nucleus</keyword>
<reference evidence="11" key="1">
    <citation type="submission" date="2024-01" db="EMBL/GenBank/DDBJ databases">
        <authorList>
            <person name="Webb A."/>
        </authorList>
    </citation>
    <scope>NUCLEOTIDE SEQUENCE</scope>
    <source>
        <strain evidence="11">Pm1</strain>
    </source>
</reference>
<evidence type="ECO:0000256" key="2">
    <source>
        <dbReference type="ARBA" id="ARBA00022552"/>
    </source>
</evidence>
<evidence type="ECO:0000256" key="6">
    <source>
        <dbReference type="ARBA" id="ARBA00023242"/>
    </source>
</evidence>
<feature type="region of interest" description="Disordered" evidence="10">
    <location>
        <begin position="114"/>
        <end position="136"/>
    </location>
</feature>
<evidence type="ECO:0000313" key="11">
    <source>
        <dbReference type="EMBL" id="CAK7940991.1"/>
    </source>
</evidence>
<dbReference type="GO" id="GO:0034388">
    <property type="term" value="C:Pwp2p-containing subcomplex of 90S preribosome"/>
    <property type="evidence" value="ECO:0007669"/>
    <property type="project" value="TreeGrafter"/>
</dbReference>
<dbReference type="SMART" id="SM00320">
    <property type="entry name" value="WD40"/>
    <property type="match status" value="4"/>
</dbReference>
<comment type="subcellular location">
    <subcellularLocation>
        <location evidence="1">Nucleus</location>
        <location evidence="1">Nucleolus</location>
    </subcellularLocation>
</comment>
<comment type="similarity">
    <text evidence="7">Belongs to the WD repeat UTP18 family.</text>
</comment>
<evidence type="ECO:0000256" key="10">
    <source>
        <dbReference type="SAM" id="MobiDB-lite"/>
    </source>
</evidence>
<keyword evidence="5" id="KW-0677">Repeat</keyword>
<dbReference type="Proteomes" id="UP001162060">
    <property type="component" value="Unassembled WGS sequence"/>
</dbReference>
<keyword evidence="2" id="KW-0698">rRNA processing</keyword>
<keyword evidence="3" id="KW-0597">Phosphoprotein</keyword>
<organism evidence="11 12">
    <name type="scientific">Peronospora matthiolae</name>
    <dbReference type="NCBI Taxonomy" id="2874970"/>
    <lineage>
        <taxon>Eukaryota</taxon>
        <taxon>Sar</taxon>
        <taxon>Stramenopiles</taxon>
        <taxon>Oomycota</taxon>
        <taxon>Peronosporomycetes</taxon>
        <taxon>Peronosporales</taxon>
        <taxon>Peronosporaceae</taxon>
        <taxon>Peronospora</taxon>
    </lineage>
</organism>
<evidence type="ECO:0000256" key="3">
    <source>
        <dbReference type="ARBA" id="ARBA00022553"/>
    </source>
</evidence>
<proteinExistence type="inferred from homology"/>
<evidence type="ECO:0000313" key="12">
    <source>
        <dbReference type="Proteomes" id="UP001162060"/>
    </source>
</evidence>
<keyword evidence="4 9" id="KW-0853">WD repeat</keyword>
<dbReference type="SUPFAM" id="SSF50978">
    <property type="entry name" value="WD40 repeat-like"/>
    <property type="match status" value="1"/>
</dbReference>
<gene>
    <name evidence="11" type="ORF">PM001_LOCUS26141</name>
</gene>
<dbReference type="Gene3D" id="2.130.10.10">
    <property type="entry name" value="YVTN repeat-like/Quinoprotein amine dehydrogenase"/>
    <property type="match status" value="1"/>
</dbReference>